<dbReference type="Proteomes" id="UP000194546">
    <property type="component" value="Unassembled WGS sequence"/>
</dbReference>
<reference evidence="1 2" key="1">
    <citation type="submission" date="2017-03" db="EMBL/GenBank/DDBJ databases">
        <title>Genome analysis of strain PAMC 26510.</title>
        <authorList>
            <person name="Oh H.-M."/>
            <person name="Yang J.-A."/>
        </authorList>
    </citation>
    <scope>NUCLEOTIDE SEQUENCE [LARGE SCALE GENOMIC DNA]</scope>
    <source>
        <strain evidence="1 2">PAMC 26510</strain>
    </source>
</reference>
<evidence type="ECO:0000313" key="1">
    <source>
        <dbReference type="EMBL" id="OTP80689.1"/>
    </source>
</evidence>
<accession>A0A242NAE9</accession>
<organism evidence="1 2">
    <name type="scientific">Caballeronia sordidicola</name>
    <name type="common">Burkholderia sordidicola</name>
    <dbReference type="NCBI Taxonomy" id="196367"/>
    <lineage>
        <taxon>Bacteria</taxon>
        <taxon>Pseudomonadati</taxon>
        <taxon>Pseudomonadota</taxon>
        <taxon>Betaproteobacteria</taxon>
        <taxon>Burkholderiales</taxon>
        <taxon>Burkholderiaceae</taxon>
        <taxon>Caballeronia</taxon>
    </lineage>
</organism>
<dbReference type="AlphaFoldDB" id="A0A242NAE9"/>
<evidence type="ECO:0000313" key="2">
    <source>
        <dbReference type="Proteomes" id="UP000194546"/>
    </source>
</evidence>
<protein>
    <submittedName>
        <fullName evidence="1">Uncharacterized protein</fullName>
    </submittedName>
</protein>
<dbReference type="EMBL" id="NBTY01000003">
    <property type="protein sequence ID" value="OTP80689.1"/>
    <property type="molecule type" value="Genomic_DNA"/>
</dbReference>
<sequence length="39" mass="4498">MLLSSVERENKPICSSFDVSLVYFDPRFSVARLSIEQSF</sequence>
<comment type="caution">
    <text evidence="1">The sequence shown here is derived from an EMBL/GenBank/DDBJ whole genome shotgun (WGS) entry which is preliminary data.</text>
</comment>
<gene>
    <name evidence="1" type="ORF">PAMC26510_00400</name>
</gene>
<proteinExistence type="predicted"/>
<name>A0A242NAE9_CABSO</name>